<organism evidence="10">
    <name type="scientific">marine sediment metagenome</name>
    <dbReference type="NCBI Taxonomy" id="412755"/>
    <lineage>
        <taxon>unclassified sequences</taxon>
        <taxon>metagenomes</taxon>
        <taxon>ecological metagenomes</taxon>
    </lineage>
</organism>
<dbReference type="InterPro" id="IPR010627">
    <property type="entry name" value="Prepilin_pept_A24_N"/>
</dbReference>
<dbReference type="GO" id="GO:0004190">
    <property type="term" value="F:aspartic-type endopeptidase activity"/>
    <property type="evidence" value="ECO:0007669"/>
    <property type="project" value="InterPro"/>
</dbReference>
<dbReference type="Gene3D" id="1.20.120.1220">
    <property type="match status" value="1"/>
</dbReference>
<feature type="transmembrane region" description="Helical" evidence="7">
    <location>
        <begin position="120"/>
        <end position="138"/>
    </location>
</feature>
<name>A0A0F9UF23_9ZZZZ</name>
<evidence type="ECO:0000256" key="5">
    <source>
        <dbReference type="ARBA" id="ARBA00022989"/>
    </source>
</evidence>
<dbReference type="Pfam" id="PF06750">
    <property type="entry name" value="A24_N_bact"/>
    <property type="match status" value="1"/>
</dbReference>
<feature type="transmembrane region" description="Helical" evidence="7">
    <location>
        <begin position="6"/>
        <end position="27"/>
    </location>
</feature>
<comment type="similarity">
    <text evidence="2">Belongs to the peptidase A24 family.</text>
</comment>
<reference evidence="10" key="1">
    <citation type="journal article" date="2015" name="Nature">
        <title>Complex archaea that bridge the gap between prokaryotes and eukaryotes.</title>
        <authorList>
            <person name="Spang A."/>
            <person name="Saw J.H."/>
            <person name="Jorgensen S.L."/>
            <person name="Zaremba-Niedzwiedzka K."/>
            <person name="Martijn J."/>
            <person name="Lind A.E."/>
            <person name="van Eijk R."/>
            <person name="Schleper C."/>
            <person name="Guy L."/>
            <person name="Ettema T.J."/>
        </authorList>
    </citation>
    <scope>NUCLEOTIDE SEQUENCE</scope>
</reference>
<dbReference type="InterPro" id="IPR000045">
    <property type="entry name" value="Prepilin_IV_endopep_pep"/>
</dbReference>
<feature type="domain" description="Prepilin type IV endopeptidase peptidase" evidence="8">
    <location>
        <begin position="124"/>
        <end position="233"/>
    </location>
</feature>
<proteinExistence type="inferred from homology"/>
<evidence type="ECO:0000256" key="7">
    <source>
        <dbReference type="SAM" id="Phobius"/>
    </source>
</evidence>
<accession>A0A0F9UF23</accession>
<feature type="transmembrane region" description="Helical" evidence="7">
    <location>
        <begin position="204"/>
        <end position="237"/>
    </location>
</feature>
<keyword evidence="6 7" id="KW-0472">Membrane</keyword>
<feature type="transmembrane region" description="Helical" evidence="7">
    <location>
        <begin position="249"/>
        <end position="272"/>
    </location>
</feature>
<evidence type="ECO:0000259" key="9">
    <source>
        <dbReference type="Pfam" id="PF06750"/>
    </source>
</evidence>
<feature type="transmembrane region" description="Helical" evidence="7">
    <location>
        <begin position="147"/>
        <end position="165"/>
    </location>
</feature>
<feature type="transmembrane region" description="Helical" evidence="7">
    <location>
        <begin position="89"/>
        <end position="108"/>
    </location>
</feature>
<dbReference type="AlphaFoldDB" id="A0A0F9UF23"/>
<dbReference type="EMBL" id="LAZR01000100">
    <property type="protein sequence ID" value="KKN91780.1"/>
    <property type="molecule type" value="Genomic_DNA"/>
</dbReference>
<dbReference type="GO" id="GO:0005886">
    <property type="term" value="C:plasma membrane"/>
    <property type="evidence" value="ECO:0007669"/>
    <property type="project" value="UniProtKB-SubCell"/>
</dbReference>
<evidence type="ECO:0000256" key="1">
    <source>
        <dbReference type="ARBA" id="ARBA00004651"/>
    </source>
</evidence>
<evidence type="ECO:0000313" key="10">
    <source>
        <dbReference type="EMBL" id="KKN91780.1"/>
    </source>
</evidence>
<evidence type="ECO:0000256" key="2">
    <source>
        <dbReference type="ARBA" id="ARBA00005801"/>
    </source>
</evidence>
<dbReference type="InterPro" id="IPR050882">
    <property type="entry name" value="Prepilin_peptidase/N-MTase"/>
</dbReference>
<evidence type="ECO:0000256" key="4">
    <source>
        <dbReference type="ARBA" id="ARBA00022692"/>
    </source>
</evidence>
<feature type="domain" description="Prepilin peptidase A24 N-terminal" evidence="9">
    <location>
        <begin position="13"/>
        <end position="106"/>
    </location>
</feature>
<feature type="transmembrane region" description="Helical" evidence="7">
    <location>
        <begin position="171"/>
        <end position="192"/>
    </location>
</feature>
<comment type="subcellular location">
    <subcellularLocation>
        <location evidence="1">Cell membrane</location>
        <topology evidence="1">Multi-pass membrane protein</topology>
    </subcellularLocation>
</comment>
<keyword evidence="3" id="KW-1003">Cell membrane</keyword>
<protein>
    <recommendedName>
        <fullName evidence="11">Peptidase A24A N-terminal domain-containing protein</fullName>
    </recommendedName>
</protein>
<dbReference type="GO" id="GO:0006465">
    <property type="term" value="P:signal peptide processing"/>
    <property type="evidence" value="ECO:0007669"/>
    <property type="project" value="TreeGrafter"/>
</dbReference>
<evidence type="ECO:0000256" key="6">
    <source>
        <dbReference type="ARBA" id="ARBA00023136"/>
    </source>
</evidence>
<comment type="caution">
    <text evidence="10">The sequence shown here is derived from an EMBL/GenBank/DDBJ whole genome shotgun (WGS) entry which is preliminary data.</text>
</comment>
<dbReference type="Pfam" id="PF01478">
    <property type="entry name" value="Peptidase_A24"/>
    <property type="match status" value="1"/>
</dbReference>
<sequence length="275" mass="31610">MALNFLFYSTIFIFGLTTGSFLNSIIYRLQAGEGFLLAPLKSRGDFFSGFQRSYCPHCKRTLSWQDLIPLFSFLFLKGKCRYCQKKISWQYPLVEIATAMLFLLILNSQFSIPNSQFLDFIYLLVISCMLIIIFVYDLKHYIIPDKIIYPAIALALIYNFYQFAINNQQLAMSNFLAAIFASAFFFSVVLISKGRWMGWGDPKLVFFMGLLLGFSNILVALFIAFLFGAIIGIGLIIFRKKTFKSEVPFGPFLITGTLIALFWGKEIINWYLHLL</sequence>
<evidence type="ECO:0008006" key="11">
    <source>
        <dbReference type="Google" id="ProtNLM"/>
    </source>
</evidence>
<evidence type="ECO:0000259" key="8">
    <source>
        <dbReference type="Pfam" id="PF01478"/>
    </source>
</evidence>
<evidence type="ECO:0000256" key="3">
    <source>
        <dbReference type="ARBA" id="ARBA00022475"/>
    </source>
</evidence>
<dbReference type="PANTHER" id="PTHR30487">
    <property type="entry name" value="TYPE 4 PREPILIN-LIKE PROTEINS LEADER PEPTIDE-PROCESSING ENZYME"/>
    <property type="match status" value="1"/>
</dbReference>
<dbReference type="PANTHER" id="PTHR30487:SF0">
    <property type="entry name" value="PREPILIN LEADER PEPTIDASE_N-METHYLTRANSFERASE-RELATED"/>
    <property type="match status" value="1"/>
</dbReference>
<keyword evidence="5 7" id="KW-1133">Transmembrane helix</keyword>
<keyword evidence="4 7" id="KW-0812">Transmembrane</keyword>
<gene>
    <name evidence="10" type="ORF">LCGC14_0214530</name>
</gene>